<dbReference type="AlphaFoldDB" id="A0A1Q9D1T3"/>
<dbReference type="EMBL" id="LSRX01000776">
    <property type="protein sequence ID" value="OLP89137.1"/>
    <property type="molecule type" value="Genomic_DNA"/>
</dbReference>
<proteinExistence type="predicted"/>
<name>A0A1Q9D1T3_SYMMI</name>
<organism evidence="2 3">
    <name type="scientific">Symbiodinium microadriaticum</name>
    <name type="common">Dinoflagellate</name>
    <name type="synonym">Zooxanthella microadriatica</name>
    <dbReference type="NCBI Taxonomy" id="2951"/>
    <lineage>
        <taxon>Eukaryota</taxon>
        <taxon>Sar</taxon>
        <taxon>Alveolata</taxon>
        <taxon>Dinophyceae</taxon>
        <taxon>Suessiales</taxon>
        <taxon>Symbiodiniaceae</taxon>
        <taxon>Symbiodinium</taxon>
    </lineage>
</organism>
<keyword evidence="3" id="KW-1185">Reference proteome</keyword>
<evidence type="ECO:0000256" key="1">
    <source>
        <dbReference type="SAM" id="MobiDB-lite"/>
    </source>
</evidence>
<protein>
    <submittedName>
        <fullName evidence="2">Uncharacterized protein</fullName>
    </submittedName>
</protein>
<reference evidence="2 3" key="1">
    <citation type="submission" date="2016-02" db="EMBL/GenBank/DDBJ databases">
        <title>Genome analysis of coral dinoflagellate symbionts highlights evolutionary adaptations to a symbiotic lifestyle.</title>
        <authorList>
            <person name="Aranda M."/>
            <person name="Li Y."/>
            <person name="Liew Y.J."/>
            <person name="Baumgarten S."/>
            <person name="Simakov O."/>
            <person name="Wilson M."/>
            <person name="Piel J."/>
            <person name="Ashoor H."/>
            <person name="Bougouffa S."/>
            <person name="Bajic V.B."/>
            <person name="Ryu T."/>
            <person name="Ravasi T."/>
            <person name="Bayer T."/>
            <person name="Micklem G."/>
            <person name="Kim H."/>
            <person name="Bhak J."/>
            <person name="Lajeunesse T.C."/>
            <person name="Voolstra C.R."/>
        </authorList>
    </citation>
    <scope>NUCLEOTIDE SEQUENCE [LARGE SCALE GENOMIC DNA]</scope>
    <source>
        <strain evidence="2 3">CCMP2467</strain>
    </source>
</reference>
<dbReference type="OrthoDB" id="434263at2759"/>
<evidence type="ECO:0000313" key="3">
    <source>
        <dbReference type="Proteomes" id="UP000186817"/>
    </source>
</evidence>
<comment type="caution">
    <text evidence="2">The sequence shown here is derived from an EMBL/GenBank/DDBJ whole genome shotgun (WGS) entry which is preliminary data.</text>
</comment>
<sequence length="884" mass="98089">MTSGHLPASVVLSQRPRTSIYELPDASRDVLGEYIAILATPVPEATRQSTQYYQAVGQRTIMKRYDQVGGRMALFFDDGAVGGPSGWWLSQESAFGESCLLWCAGSKEHLPQTGWQWQGYLGYYEVDLEVTEKKPEETYASVQDPPVSSATDLLMNVVGSSMVCCLKGTELFLEHVTTKLASARSAGGLFVTVPEENPVVVETGQLRSEVPVWQEVEPVEAAPASPAEEGLDDYSLRCVSNGEFQSIVFVKSISEAVLVSNLLRHIRQDRIDLDAVAAHMHGPAPPDKHKQYSRFMQPLLGEIVSTIKANSPPAPASSSQTPGAEQLAKAKRKLQEAGIDLTPVKQPEVEPSETAPALPTASTTTPVEQILERELSSNPSSVPSASSQDAVDKWLKKHQGQFRGKAAAFKKHVAEVRSIFKSSEAKRQDLVDTAVRYGLRKSHASKMSFANLSTFTGACQFACDSYQEAWIAEHELIAQREAPLNFPRVTSLVKKTALGFRLSAKRRASLYGTFGLRLRRKLRKRMHRRSRKFFIKDSREFAWGLLFYARAAFETSKLLRSSKTADEEVYVLIKLRSPEEWQQKMLGQIPSHLSRRHSWTFSKSANLPRGTVFLKRKKQFTKERTIISYWGSLCSKLLELASVAVTLNAKALYSDSAGMQCMPQLWQALHKHWSTPRAEADVEWNDNLVGFFNAVPRADNLRAVHSIVTEYRQLTGHTVIAVDCKTLSSLKRVGPGADTVDIIPVHPNQSLTATIQVGKDQEQANRYYLWGHGTTPEGVVGLGYGCTAAAFDIPANGILDDLKEGDASLQDLSVDEERLREEVLGAKQSFLESFKENLYRFSAEEAYTQVPAGQPLWMRASSSFPETSRSVSQTMQTLKLGICY</sequence>
<evidence type="ECO:0000313" key="2">
    <source>
        <dbReference type="EMBL" id="OLP89137.1"/>
    </source>
</evidence>
<feature type="compositionally biased region" description="Low complexity" evidence="1">
    <location>
        <begin position="352"/>
        <end position="366"/>
    </location>
</feature>
<accession>A0A1Q9D1T3</accession>
<feature type="region of interest" description="Disordered" evidence="1">
    <location>
        <begin position="308"/>
        <end position="366"/>
    </location>
</feature>
<dbReference type="Proteomes" id="UP000186817">
    <property type="component" value="Unassembled WGS sequence"/>
</dbReference>
<gene>
    <name evidence="2" type="ORF">AK812_SmicGene29439</name>
</gene>